<feature type="domain" description="Non-reducing end beta-L-arabinofuranosidase-like GH127 catalytic" evidence="1">
    <location>
        <begin position="83"/>
        <end position="417"/>
    </location>
</feature>
<proteinExistence type="predicted"/>
<dbReference type="InterPro" id="IPR008928">
    <property type="entry name" value="6-hairpin_glycosidase_sf"/>
</dbReference>
<evidence type="ECO:0000313" key="4">
    <source>
        <dbReference type="Proteomes" id="UP001325680"/>
    </source>
</evidence>
<dbReference type="GO" id="GO:0016787">
    <property type="term" value="F:hydrolase activity"/>
    <property type="evidence" value="ECO:0007669"/>
    <property type="project" value="UniProtKB-KW"/>
</dbReference>
<name>A0ABZ0W8X4_9BACT</name>
<dbReference type="InterPro" id="IPR012878">
    <property type="entry name" value="Beta-AFase-like_GH127_cat"/>
</dbReference>
<gene>
    <name evidence="3" type="ORF">U0035_00350</name>
</gene>
<dbReference type="RefSeq" id="WP_114791338.1">
    <property type="nucleotide sequence ID" value="NZ_CP139960.1"/>
</dbReference>
<dbReference type="EMBL" id="CP139960">
    <property type="protein sequence ID" value="WQD38595.1"/>
    <property type="molecule type" value="Genomic_DNA"/>
</dbReference>
<dbReference type="PANTHER" id="PTHR43465:SF2">
    <property type="entry name" value="DUF1680 DOMAIN PROTEIN (AFU_ORTHOLOGUE AFUA_1G08910)"/>
    <property type="match status" value="1"/>
</dbReference>
<evidence type="ECO:0000259" key="1">
    <source>
        <dbReference type="Pfam" id="PF07944"/>
    </source>
</evidence>
<dbReference type="PANTHER" id="PTHR43465">
    <property type="entry name" value="DUF1680 DOMAIN PROTEIN (AFU_ORTHOLOGUE AFUA_1G08910)"/>
    <property type="match status" value="1"/>
</dbReference>
<dbReference type="Pfam" id="PF20736">
    <property type="entry name" value="Glyco_hydro127M"/>
    <property type="match status" value="1"/>
</dbReference>
<reference evidence="3 4" key="1">
    <citation type="submission" date="2023-12" db="EMBL/GenBank/DDBJ databases">
        <title>Genome sequencing and assembly of bacterial species from a model synthetic community.</title>
        <authorList>
            <person name="Hogle S.L."/>
        </authorList>
    </citation>
    <scope>NUCLEOTIDE SEQUENCE [LARGE SCALE GENOMIC DNA]</scope>
    <source>
        <strain evidence="3 4">HAMBI_3031</strain>
    </source>
</reference>
<organism evidence="3 4">
    <name type="scientific">Niabella yanshanensis</name>
    <dbReference type="NCBI Taxonomy" id="577386"/>
    <lineage>
        <taxon>Bacteria</taxon>
        <taxon>Pseudomonadati</taxon>
        <taxon>Bacteroidota</taxon>
        <taxon>Chitinophagia</taxon>
        <taxon>Chitinophagales</taxon>
        <taxon>Chitinophagaceae</taxon>
        <taxon>Niabella</taxon>
    </lineage>
</organism>
<evidence type="ECO:0000259" key="2">
    <source>
        <dbReference type="Pfam" id="PF20736"/>
    </source>
</evidence>
<dbReference type="InterPro" id="IPR049046">
    <property type="entry name" value="Beta-AFase-like_GH127_middle"/>
</dbReference>
<dbReference type="Proteomes" id="UP001325680">
    <property type="component" value="Chromosome"/>
</dbReference>
<dbReference type="Pfam" id="PF07944">
    <property type="entry name" value="Beta-AFase-like_GH127_cat"/>
    <property type="match status" value="1"/>
</dbReference>
<keyword evidence="4" id="KW-1185">Reference proteome</keyword>
<keyword evidence="3" id="KW-0378">Hydrolase</keyword>
<accession>A0ABZ0W8X4</accession>
<feature type="domain" description="Non-reducing end beta-L-arabinofuranosidase-like GH127 middle" evidence="2">
    <location>
        <begin position="438"/>
        <end position="529"/>
    </location>
</feature>
<protein>
    <submittedName>
        <fullName evidence="3">Glycoside hydrolase family 127 protein</fullName>
    </submittedName>
</protein>
<sequence length="630" mass="71077">MIQLLFTPRPRKSFVFIICWMLITGNLVAQVKDELWPLPANAVQLEGYLNTYMTRSLVNWNKGVVPYASFAGFFRNGRPQFALGEMWGKSVRSASMFYRYKSDEELKHILEKTVKDLMSTQRPDGSISCVEPAFQPDESDLWERKYVLLGLLSYYNYVARDNAVLKSIEKQADNIMTLIGPAPKKNIIDVGWSAKNIGFEETHIESSSLLEPFMQLYQLTGKKSYLDFAKYIIQSGGSKHHNIFEAAFNNTEPYKMCGHYPKAYEMLSVFEGLADYYRTAGDPRHRQMLLNLYKNVREKEITIIGNGGGDLPHHPAVQGEAWNNTASEQTNPKMDRMMETCVGVTWMKYSSHILRLFADPLAVDDIEKYIYNGLIGSMKPNGQGFSYVNRLNGLKTINTGWGTDIGNLRVTCCNLNGPMGLAYIPYIAVMNSGLGPVINLFNAGKVQMQTPKGQRLSITMKTDYPVSGKVSIKISTPQKEKFALRIRIPGWSQSNTVTVNKQKVTVEAGTYAKIERNWNDDEIELNLDMRCRILDAPRGSNRDGDFFKALVRGPVVLSRDENIDSLFNRPVSVLSNNGYVPLTIEKPSLPGTLMQFRVPVKGGFISVVNYASVNSWDGKKIATWLPMQLN</sequence>
<dbReference type="SUPFAM" id="SSF48208">
    <property type="entry name" value="Six-hairpin glycosidases"/>
    <property type="match status" value="1"/>
</dbReference>
<evidence type="ECO:0000313" key="3">
    <source>
        <dbReference type="EMBL" id="WQD38595.1"/>
    </source>
</evidence>
<dbReference type="InterPro" id="IPR049174">
    <property type="entry name" value="Beta-AFase-like"/>
</dbReference>